<evidence type="ECO:0000313" key="3">
    <source>
        <dbReference type="EMBL" id="MCG4748723.1"/>
    </source>
</evidence>
<name>A0AAW5BXI2_9FIRM</name>
<proteinExistence type="predicted"/>
<comment type="caution">
    <text evidence="3">The sequence shown here is derived from an EMBL/GenBank/DDBJ whole genome shotgun (WGS) entry which is preliminary data.</text>
</comment>
<evidence type="ECO:0000256" key="2">
    <source>
        <dbReference type="SAM" id="Phobius"/>
    </source>
</evidence>
<feature type="region of interest" description="Disordered" evidence="1">
    <location>
        <begin position="119"/>
        <end position="145"/>
    </location>
</feature>
<dbReference type="RefSeq" id="WP_227117302.1">
    <property type="nucleotide sequence ID" value="NZ_JAAITT010000004.1"/>
</dbReference>
<keyword evidence="2" id="KW-1133">Transmembrane helix</keyword>
<feature type="transmembrane region" description="Helical" evidence="2">
    <location>
        <begin position="28"/>
        <end position="47"/>
    </location>
</feature>
<organism evidence="3 4">
    <name type="scientific">Enterocloster aldenensis</name>
    <dbReference type="NCBI Taxonomy" id="358742"/>
    <lineage>
        <taxon>Bacteria</taxon>
        <taxon>Bacillati</taxon>
        <taxon>Bacillota</taxon>
        <taxon>Clostridia</taxon>
        <taxon>Lachnospirales</taxon>
        <taxon>Lachnospiraceae</taxon>
        <taxon>Enterocloster</taxon>
    </lineage>
</organism>
<keyword evidence="2" id="KW-0812">Transmembrane</keyword>
<dbReference type="Pfam" id="PF10990">
    <property type="entry name" value="DUF2809"/>
    <property type="match status" value="1"/>
</dbReference>
<feature type="compositionally biased region" description="Basic and acidic residues" evidence="1">
    <location>
        <begin position="133"/>
        <end position="145"/>
    </location>
</feature>
<keyword evidence="2" id="KW-0472">Membrane</keyword>
<protein>
    <submittedName>
        <fullName evidence="3">DUF2809 domain-containing protein</fullName>
    </submittedName>
</protein>
<sequence>MGYLAAFVILFLIEAAIALWVHDRFIRPYIGDVLVVVLVYVFVRIFFPSGARHLVLYVFLFAVCVEVLQYFRLVELLGLQAFRAARIILGSVFDLKDIACYGVGCLGLALFEQLGRKGRPGPLRRPGRRRRPGTLEEDAKTQDGS</sequence>
<evidence type="ECO:0000313" key="4">
    <source>
        <dbReference type="Proteomes" id="UP001299608"/>
    </source>
</evidence>
<reference evidence="3" key="1">
    <citation type="submission" date="2022-01" db="EMBL/GenBank/DDBJ databases">
        <title>Collection of gut derived symbiotic bacterial strains cultured from healthy donors.</title>
        <authorList>
            <person name="Lin H."/>
            <person name="Kohout C."/>
            <person name="Waligurski E."/>
            <person name="Pamer E.G."/>
        </authorList>
    </citation>
    <scope>NUCLEOTIDE SEQUENCE</scope>
    <source>
        <strain evidence="3">DFI.6.55</strain>
    </source>
</reference>
<evidence type="ECO:0000256" key="1">
    <source>
        <dbReference type="SAM" id="MobiDB-lite"/>
    </source>
</evidence>
<dbReference type="AlphaFoldDB" id="A0AAW5BXI2"/>
<dbReference type="Proteomes" id="UP001299608">
    <property type="component" value="Unassembled WGS sequence"/>
</dbReference>
<dbReference type="InterPro" id="IPR021257">
    <property type="entry name" value="DUF2809"/>
</dbReference>
<accession>A0AAW5BXI2</accession>
<dbReference type="EMBL" id="JAKNGE010000042">
    <property type="protein sequence ID" value="MCG4748723.1"/>
    <property type="molecule type" value="Genomic_DNA"/>
</dbReference>
<gene>
    <name evidence="3" type="ORF">L0N08_25235</name>
</gene>
<feature type="transmembrane region" description="Helical" evidence="2">
    <location>
        <begin position="54"/>
        <end position="72"/>
    </location>
</feature>